<sequence>MKEEEIKELFEQFEAIANEYEGVECWSARELAQVLGYSKWERFEGVIERAKDACINAGEMVEYHFPGVGKMIPLAKGAQREVKDYMLTRYACYLIAQNGDPRKPQISFAQNYFAVQTRRAELVQKRLLEYERVQARAKLAETEKRSLVCILCQAQGYTNQPDRSHHSLTR</sequence>
<comment type="caution">
    <text evidence="2">The sequence shown here is derived from an EMBL/GenBank/DDBJ whole genome shotgun (WGS) entry which is preliminary data.</text>
</comment>
<evidence type="ECO:0000259" key="1">
    <source>
        <dbReference type="Pfam" id="PF02498"/>
    </source>
</evidence>
<feature type="domain" description="Bro-N" evidence="1">
    <location>
        <begin position="21"/>
        <end position="108"/>
    </location>
</feature>
<reference evidence="2" key="1">
    <citation type="submission" date="2022-11" db="EMBL/GenBank/DDBJ databases">
        <title>Genomic repertoires linked with pathogenic potency of arthritogenic Prevotella copri isolated from the gut of rheumatoid arthritis patients.</title>
        <authorList>
            <person name="Nii T."/>
            <person name="Maeda Y."/>
            <person name="Motooka D."/>
            <person name="Naito M."/>
            <person name="Matsumoto Y."/>
            <person name="Ogawa T."/>
            <person name="Oguro-Igashira E."/>
            <person name="Kishikawa T."/>
            <person name="Yamashita M."/>
            <person name="Koizumi S."/>
            <person name="Kurakawa T."/>
            <person name="Okumura R."/>
            <person name="Kayama H."/>
            <person name="Murakami M."/>
            <person name="Sakaguchi T."/>
            <person name="Das B."/>
            <person name="Nakamura S."/>
            <person name="Okada Y."/>
            <person name="Kumanogoh A."/>
            <person name="Takeda K."/>
        </authorList>
    </citation>
    <scope>NUCLEOTIDE SEQUENCE</scope>
    <source>
        <strain evidence="2">N016-13</strain>
    </source>
</reference>
<evidence type="ECO:0000313" key="2">
    <source>
        <dbReference type="EMBL" id="MCW4093717.1"/>
    </source>
</evidence>
<dbReference type="Proteomes" id="UP001209074">
    <property type="component" value="Unassembled WGS sequence"/>
</dbReference>
<proteinExistence type="predicted"/>
<protein>
    <submittedName>
        <fullName evidence="2">BRO family protein</fullName>
    </submittedName>
</protein>
<name>A0AAW5TZ83_9BACT</name>
<dbReference type="Pfam" id="PF02498">
    <property type="entry name" value="Bro-N"/>
    <property type="match status" value="1"/>
</dbReference>
<dbReference type="EMBL" id="JAPDUS010000014">
    <property type="protein sequence ID" value="MCW4093717.1"/>
    <property type="molecule type" value="Genomic_DNA"/>
</dbReference>
<dbReference type="InterPro" id="IPR003497">
    <property type="entry name" value="BRO_N_domain"/>
</dbReference>
<organism evidence="2 3">
    <name type="scientific">Segatella copri</name>
    <dbReference type="NCBI Taxonomy" id="165179"/>
    <lineage>
        <taxon>Bacteria</taxon>
        <taxon>Pseudomonadati</taxon>
        <taxon>Bacteroidota</taxon>
        <taxon>Bacteroidia</taxon>
        <taxon>Bacteroidales</taxon>
        <taxon>Prevotellaceae</taxon>
        <taxon>Segatella</taxon>
    </lineage>
</organism>
<gene>
    <name evidence="2" type="ORF">ONT05_09120</name>
</gene>
<dbReference type="AlphaFoldDB" id="A0AAW5TZ83"/>
<evidence type="ECO:0000313" key="3">
    <source>
        <dbReference type="Proteomes" id="UP001209074"/>
    </source>
</evidence>
<accession>A0AAW5TZ83</accession>